<evidence type="ECO:0000313" key="12">
    <source>
        <dbReference type="EMBL" id="GBG76506.1"/>
    </source>
</evidence>
<dbReference type="Pfam" id="PF20512">
    <property type="entry name" value="PMI_typeI_hel"/>
    <property type="match status" value="1"/>
</dbReference>
<accession>A0A388L2J3</accession>
<dbReference type="Gramene" id="GBG76506">
    <property type="protein sequence ID" value="GBG76506"/>
    <property type="gene ID" value="CBR_g22254"/>
</dbReference>
<evidence type="ECO:0000256" key="9">
    <source>
        <dbReference type="SAM" id="MobiDB-lite"/>
    </source>
</evidence>
<keyword evidence="6" id="KW-0479">Metal-binding</keyword>
<keyword evidence="8" id="KW-0413">Isomerase</keyword>
<gene>
    <name evidence="12" type="ORF">CBR_g22254</name>
</gene>
<dbReference type="EMBL" id="BFEA01000246">
    <property type="protein sequence ID" value="GBG76506.1"/>
    <property type="molecule type" value="Genomic_DNA"/>
</dbReference>
<evidence type="ECO:0000256" key="1">
    <source>
        <dbReference type="ARBA" id="ARBA00000757"/>
    </source>
</evidence>
<evidence type="ECO:0000256" key="2">
    <source>
        <dbReference type="ARBA" id="ARBA00001947"/>
    </source>
</evidence>
<dbReference type="InterPro" id="IPR016305">
    <property type="entry name" value="Mannose-6-P_Isomerase"/>
</dbReference>
<dbReference type="Pfam" id="PF20511">
    <property type="entry name" value="PMI_typeI_cat"/>
    <property type="match status" value="1"/>
</dbReference>
<keyword evidence="7" id="KW-0862">Zinc</keyword>
<evidence type="ECO:0000256" key="3">
    <source>
        <dbReference type="ARBA" id="ARBA00004666"/>
    </source>
</evidence>
<dbReference type="OrthoDB" id="6605218at2759"/>
<dbReference type="InterPro" id="IPR018050">
    <property type="entry name" value="Pmannose_isomerase-type1_CS"/>
</dbReference>
<dbReference type="InterPro" id="IPR011051">
    <property type="entry name" value="RmlC_Cupin_sf"/>
</dbReference>
<dbReference type="InterPro" id="IPR046457">
    <property type="entry name" value="PMI_typeI_cat"/>
</dbReference>
<comment type="pathway">
    <text evidence="3">Nucleotide-sugar biosynthesis; GDP-alpha-D-mannose biosynthesis; alpha-D-mannose 1-phosphate from D-fructose 6-phosphate: step 1/2.</text>
</comment>
<dbReference type="InterPro" id="IPR014710">
    <property type="entry name" value="RmlC-like_jellyroll"/>
</dbReference>
<evidence type="ECO:0000256" key="8">
    <source>
        <dbReference type="ARBA" id="ARBA00023235"/>
    </source>
</evidence>
<dbReference type="InterPro" id="IPR001250">
    <property type="entry name" value="Man6P_Isoase-1"/>
</dbReference>
<comment type="caution">
    <text evidence="12">The sequence shown here is derived from an EMBL/GenBank/DDBJ whole genome shotgun (WGS) entry which is preliminary data.</text>
</comment>
<evidence type="ECO:0000256" key="5">
    <source>
        <dbReference type="ARBA" id="ARBA00011956"/>
    </source>
</evidence>
<evidence type="ECO:0000259" key="10">
    <source>
        <dbReference type="Pfam" id="PF20511"/>
    </source>
</evidence>
<dbReference type="UniPathway" id="UPA00126">
    <property type="reaction ID" value="UER00423"/>
</dbReference>
<evidence type="ECO:0000256" key="7">
    <source>
        <dbReference type="ARBA" id="ARBA00022833"/>
    </source>
</evidence>
<dbReference type="EC" id="5.3.1.8" evidence="5"/>
<name>A0A388L2J3_CHABU</name>
<dbReference type="GO" id="GO:0009298">
    <property type="term" value="P:GDP-mannose biosynthetic process"/>
    <property type="evidence" value="ECO:0007669"/>
    <property type="project" value="UniProtKB-UniPathway"/>
</dbReference>
<evidence type="ECO:0000259" key="11">
    <source>
        <dbReference type="Pfam" id="PF20512"/>
    </source>
</evidence>
<dbReference type="SUPFAM" id="SSF51182">
    <property type="entry name" value="RmlC-like cupins"/>
    <property type="match status" value="1"/>
</dbReference>
<dbReference type="GO" id="GO:0004476">
    <property type="term" value="F:mannose-6-phosphate isomerase activity"/>
    <property type="evidence" value="ECO:0007669"/>
    <property type="project" value="UniProtKB-EC"/>
</dbReference>
<evidence type="ECO:0000256" key="6">
    <source>
        <dbReference type="ARBA" id="ARBA00022723"/>
    </source>
</evidence>
<comment type="cofactor">
    <cofactor evidence="2">
        <name>Zn(2+)</name>
        <dbReference type="ChEBI" id="CHEBI:29105"/>
    </cofactor>
</comment>
<evidence type="ECO:0000256" key="4">
    <source>
        <dbReference type="ARBA" id="ARBA00010772"/>
    </source>
</evidence>
<dbReference type="NCBIfam" id="TIGR00218">
    <property type="entry name" value="manA"/>
    <property type="match status" value="1"/>
</dbReference>
<dbReference type="GO" id="GO:0005829">
    <property type="term" value="C:cytosol"/>
    <property type="evidence" value="ECO:0007669"/>
    <property type="project" value="TreeGrafter"/>
</dbReference>
<comment type="catalytic activity">
    <reaction evidence="1">
        <text>D-mannose 6-phosphate = D-fructose 6-phosphate</text>
        <dbReference type="Rhea" id="RHEA:12356"/>
        <dbReference type="ChEBI" id="CHEBI:58735"/>
        <dbReference type="ChEBI" id="CHEBI:61527"/>
        <dbReference type="EC" id="5.3.1.8"/>
    </reaction>
</comment>
<feature type="domain" description="Phosphomannose isomerase type I catalytic" evidence="10">
    <location>
        <begin position="24"/>
        <end position="173"/>
    </location>
</feature>
<sequence>MGASLVKDSLVGWLYSRPKQPATMIPLKCAVKHYGWGRLGLESAVARLHAAGTGKAVTANRPYAELWCGTHPSGPSMICLDDDNHRGVEFGLKEWLEDHPHALGDKVLDRWKTVDLPFLVKVLSVSTALSIQAHPDKALAEKLHAQYPKIYKDDNHKPEMAIAVTPFEALCGFVTMSELAKALETAAELTAVLGQDVTRAVLQMGRAETGNGHEVLTEKHGTSSKPKSADNGAENGVEDHAYVPSGENGHGEAWHVQTGGNLPVEQVYGMTKNRGYDEEFTAHGVGKDYMARQAENGGGDHTLLGADSAEAIENRGANPQGVEGPVGSDKTFRASLLCKAFKTLMTSSEEVISGAVARHVSSLNKKKMEGIILSPKEFLILRLNQEYPGDVGVLAAYFLNYVRLKPGEGVYLAANEPHAYLSGDCVECMATSDNVVRAGLTPKFRDVDTLCSMLTYKQGMPCVLRGTQIDKKTRRYSPPLDEFEVDRISIEPGTGYTVPASPGPSICLTFSGRGSLLCVSSPCDTAQHGSKGGASVISEGSVFFMPANTAFHITAMALAMDGSAAEPLQLFRAGVNSRALF</sequence>
<dbReference type="PROSITE" id="PS00966">
    <property type="entry name" value="PMI_I_2"/>
    <property type="match status" value="1"/>
</dbReference>
<dbReference type="Proteomes" id="UP000265515">
    <property type="component" value="Unassembled WGS sequence"/>
</dbReference>
<proteinExistence type="inferred from homology"/>
<dbReference type="PANTHER" id="PTHR10309:SF0">
    <property type="entry name" value="MANNOSE-6-PHOSPHATE ISOMERASE"/>
    <property type="match status" value="1"/>
</dbReference>
<feature type="region of interest" description="Disordered" evidence="9">
    <location>
        <begin position="209"/>
        <end position="236"/>
    </location>
</feature>
<organism evidence="12 13">
    <name type="scientific">Chara braunii</name>
    <name type="common">Braun's stonewort</name>
    <dbReference type="NCBI Taxonomy" id="69332"/>
    <lineage>
        <taxon>Eukaryota</taxon>
        <taxon>Viridiplantae</taxon>
        <taxon>Streptophyta</taxon>
        <taxon>Charophyceae</taxon>
        <taxon>Charales</taxon>
        <taxon>Characeae</taxon>
        <taxon>Chara</taxon>
    </lineage>
</organism>
<dbReference type="GO" id="GO:0005975">
    <property type="term" value="P:carbohydrate metabolic process"/>
    <property type="evidence" value="ECO:0007669"/>
    <property type="project" value="InterPro"/>
</dbReference>
<dbReference type="PROSITE" id="PS00965">
    <property type="entry name" value="PMI_I_1"/>
    <property type="match status" value="1"/>
</dbReference>
<dbReference type="OMA" id="DGIECMA"/>
<dbReference type="Gene3D" id="1.10.441.10">
    <property type="entry name" value="Phosphomannose Isomerase, domain 2"/>
    <property type="match status" value="1"/>
</dbReference>
<comment type="similarity">
    <text evidence="4">Belongs to the mannose-6-phosphate isomerase type 1 family.</text>
</comment>
<feature type="domain" description="Phosphomannose isomerase type I helical insertion" evidence="11">
    <location>
        <begin position="331"/>
        <end position="399"/>
    </location>
</feature>
<dbReference type="GO" id="GO:0008270">
    <property type="term" value="F:zinc ion binding"/>
    <property type="evidence" value="ECO:0007669"/>
    <property type="project" value="InterPro"/>
</dbReference>
<dbReference type="PANTHER" id="PTHR10309">
    <property type="entry name" value="MANNOSE-6-PHOSPHATE ISOMERASE"/>
    <property type="match status" value="1"/>
</dbReference>
<protein>
    <recommendedName>
        <fullName evidence="5">mannose-6-phosphate isomerase</fullName>
        <ecNumber evidence="5">5.3.1.8</ecNumber>
    </recommendedName>
</protein>
<evidence type="ECO:0000313" key="13">
    <source>
        <dbReference type="Proteomes" id="UP000265515"/>
    </source>
</evidence>
<dbReference type="Gene3D" id="2.60.120.10">
    <property type="entry name" value="Jelly Rolls"/>
    <property type="match status" value="3"/>
</dbReference>
<dbReference type="STRING" id="69332.A0A388L2J3"/>
<dbReference type="InterPro" id="IPR046458">
    <property type="entry name" value="PMI_typeI_hel"/>
</dbReference>
<reference evidence="12 13" key="1">
    <citation type="journal article" date="2018" name="Cell">
        <title>The Chara Genome: Secondary Complexity and Implications for Plant Terrestrialization.</title>
        <authorList>
            <person name="Nishiyama T."/>
            <person name="Sakayama H."/>
            <person name="Vries J.D."/>
            <person name="Buschmann H."/>
            <person name="Saint-Marcoux D."/>
            <person name="Ullrich K.K."/>
            <person name="Haas F.B."/>
            <person name="Vanderstraeten L."/>
            <person name="Becker D."/>
            <person name="Lang D."/>
            <person name="Vosolsobe S."/>
            <person name="Rombauts S."/>
            <person name="Wilhelmsson P.K.I."/>
            <person name="Janitza P."/>
            <person name="Kern R."/>
            <person name="Heyl A."/>
            <person name="Rumpler F."/>
            <person name="Villalobos L.I.A.C."/>
            <person name="Clay J.M."/>
            <person name="Skokan R."/>
            <person name="Toyoda A."/>
            <person name="Suzuki Y."/>
            <person name="Kagoshima H."/>
            <person name="Schijlen E."/>
            <person name="Tajeshwar N."/>
            <person name="Catarino B."/>
            <person name="Hetherington A.J."/>
            <person name="Saltykova A."/>
            <person name="Bonnot C."/>
            <person name="Breuninger H."/>
            <person name="Symeonidi A."/>
            <person name="Radhakrishnan G.V."/>
            <person name="Van Nieuwerburgh F."/>
            <person name="Deforce D."/>
            <person name="Chang C."/>
            <person name="Karol K.G."/>
            <person name="Hedrich R."/>
            <person name="Ulvskov P."/>
            <person name="Glockner G."/>
            <person name="Delwiche C.F."/>
            <person name="Petrasek J."/>
            <person name="Van de Peer Y."/>
            <person name="Friml J."/>
            <person name="Beilby M."/>
            <person name="Dolan L."/>
            <person name="Kohara Y."/>
            <person name="Sugano S."/>
            <person name="Fujiyama A."/>
            <person name="Delaux P.-M."/>
            <person name="Quint M."/>
            <person name="TheiBen G."/>
            <person name="Hagemann M."/>
            <person name="Harholt J."/>
            <person name="Dunand C."/>
            <person name="Zachgo S."/>
            <person name="Langdale J."/>
            <person name="Maumus F."/>
            <person name="Straeten D.V.D."/>
            <person name="Gould S.B."/>
            <person name="Rensing S.A."/>
        </authorList>
    </citation>
    <scope>NUCLEOTIDE SEQUENCE [LARGE SCALE GENOMIC DNA]</scope>
    <source>
        <strain evidence="12 13">S276</strain>
    </source>
</reference>
<dbReference type="PRINTS" id="PR00714">
    <property type="entry name" value="MAN6PISMRASE"/>
</dbReference>
<dbReference type="CDD" id="cd07011">
    <property type="entry name" value="cupin_PMI_type_I_N"/>
    <property type="match status" value="1"/>
</dbReference>
<dbReference type="AlphaFoldDB" id="A0A388L2J3"/>
<keyword evidence="13" id="KW-1185">Reference proteome</keyword>